<name>A0ABN9UUT7_9DINO</name>
<dbReference type="Proteomes" id="UP001189429">
    <property type="component" value="Unassembled WGS sequence"/>
</dbReference>
<sequence>MSCDDPQTDEGGHYEVRVVLPPDCPAAAALEASRRRQEAGSGPEAVLPRGPAHISLLDFQLSTGRQERACLGGLRDACARASPLTAALRVAGRAEARRGGRQAAAAAHALPVALSEAAEGLRCELLDGLSHLSGRGPRRRLHVSVGKGAAPPDVESWEGPWDGITVLRFESRRSRRCLAVWDLPFLGAAAEAAALAPTSSDHPVSGEEAPRR</sequence>
<proteinExistence type="predicted"/>
<reference evidence="1" key="1">
    <citation type="submission" date="2023-10" db="EMBL/GenBank/DDBJ databases">
        <authorList>
            <person name="Chen Y."/>
            <person name="Shah S."/>
            <person name="Dougan E. K."/>
            <person name="Thang M."/>
            <person name="Chan C."/>
        </authorList>
    </citation>
    <scope>NUCLEOTIDE SEQUENCE [LARGE SCALE GENOMIC DNA]</scope>
</reference>
<evidence type="ECO:0000313" key="2">
    <source>
        <dbReference type="Proteomes" id="UP001189429"/>
    </source>
</evidence>
<gene>
    <name evidence="1" type="ORF">PCOR1329_LOCUS51740</name>
</gene>
<accession>A0ABN9UUT7</accession>
<keyword evidence="2" id="KW-1185">Reference proteome</keyword>
<evidence type="ECO:0000313" key="1">
    <source>
        <dbReference type="EMBL" id="CAK0863641.1"/>
    </source>
</evidence>
<organism evidence="1 2">
    <name type="scientific">Prorocentrum cordatum</name>
    <dbReference type="NCBI Taxonomy" id="2364126"/>
    <lineage>
        <taxon>Eukaryota</taxon>
        <taxon>Sar</taxon>
        <taxon>Alveolata</taxon>
        <taxon>Dinophyceae</taxon>
        <taxon>Prorocentrales</taxon>
        <taxon>Prorocentraceae</taxon>
        <taxon>Prorocentrum</taxon>
    </lineage>
</organism>
<evidence type="ECO:0008006" key="3">
    <source>
        <dbReference type="Google" id="ProtNLM"/>
    </source>
</evidence>
<protein>
    <recommendedName>
        <fullName evidence="3">Protein kinase A anchor protein nuclear localisation signal domain-containing protein</fullName>
    </recommendedName>
</protein>
<dbReference type="EMBL" id="CAUYUJ010016282">
    <property type="protein sequence ID" value="CAK0863641.1"/>
    <property type="molecule type" value="Genomic_DNA"/>
</dbReference>
<comment type="caution">
    <text evidence="1">The sequence shown here is derived from an EMBL/GenBank/DDBJ whole genome shotgun (WGS) entry which is preliminary data.</text>
</comment>